<evidence type="ECO:0000256" key="1">
    <source>
        <dbReference type="SAM" id="Phobius"/>
    </source>
</evidence>
<keyword evidence="1" id="KW-0472">Membrane</keyword>
<dbReference type="EMBL" id="CP013244">
    <property type="protein sequence ID" value="ANP44913.1"/>
    <property type="molecule type" value="Genomic_DNA"/>
</dbReference>
<dbReference type="KEGG" id="cbot:ATE48_02725"/>
<proteinExistence type="predicted"/>
<dbReference type="Gene3D" id="1.10.287.3510">
    <property type="match status" value="1"/>
</dbReference>
<protein>
    <recommendedName>
        <fullName evidence="4">NADH-quinone oxidoreductase subunit K</fullName>
    </recommendedName>
</protein>
<evidence type="ECO:0000313" key="3">
    <source>
        <dbReference type="Proteomes" id="UP000092498"/>
    </source>
</evidence>
<feature type="transmembrane region" description="Helical" evidence="1">
    <location>
        <begin position="38"/>
        <end position="55"/>
    </location>
</feature>
<keyword evidence="3" id="KW-1185">Reference proteome</keyword>
<evidence type="ECO:0008006" key="4">
    <source>
        <dbReference type="Google" id="ProtNLM"/>
    </source>
</evidence>
<keyword evidence="1" id="KW-1133">Transmembrane helix</keyword>
<evidence type="ECO:0000313" key="2">
    <source>
        <dbReference type="EMBL" id="ANP44913.1"/>
    </source>
</evidence>
<organism evidence="2 3">
    <name type="scientific">Candidatus Viadribacter manganicus</name>
    <dbReference type="NCBI Taxonomy" id="1759059"/>
    <lineage>
        <taxon>Bacteria</taxon>
        <taxon>Pseudomonadati</taxon>
        <taxon>Pseudomonadota</taxon>
        <taxon>Alphaproteobacteria</taxon>
        <taxon>Hyphomonadales</taxon>
        <taxon>Hyphomonadaceae</taxon>
        <taxon>Candidatus Viadribacter</taxon>
    </lineage>
</organism>
<keyword evidence="1" id="KW-0812">Transmembrane</keyword>
<reference evidence="2 3" key="1">
    <citation type="submission" date="2015-11" db="EMBL/GenBank/DDBJ databases">
        <title>Whole-Genome Sequence of Candidatus Oderbacter manganicum from the National Park Lower Oder Valley, Germany.</title>
        <authorList>
            <person name="Braun B."/>
            <person name="Liere K."/>
            <person name="Szewzyk U."/>
        </authorList>
    </citation>
    <scope>NUCLEOTIDE SEQUENCE [LARGE SCALE GENOMIC DNA]</scope>
    <source>
        <strain evidence="2 3">OTSz_A_272</strain>
    </source>
</reference>
<gene>
    <name evidence="2" type="ORF">ATE48_02725</name>
</gene>
<sequence length="109" mass="10633">MIGPTAFSLEPILAACAVALVMIGAAAVLLLSNAIKRLAGLLIAGFGAIGGLAALGASDGALIVGVAVLFAQTAIGAALVVRLQEAYSAIDAVEIDAADADDDAQDRAS</sequence>
<dbReference type="Proteomes" id="UP000092498">
    <property type="component" value="Chromosome"/>
</dbReference>
<dbReference type="AlphaFoldDB" id="A0A1B1AEC8"/>
<name>A0A1B1AEC8_9PROT</name>
<accession>A0A1B1AEC8</accession>
<feature type="transmembrane region" description="Helical" evidence="1">
    <location>
        <begin position="61"/>
        <end position="81"/>
    </location>
</feature>
<dbReference type="STRING" id="1759059.ATE48_02725"/>
<dbReference type="InParanoid" id="A0A1B1AEC8"/>
<feature type="transmembrane region" description="Helical" evidence="1">
    <location>
        <begin position="12"/>
        <end position="31"/>
    </location>
</feature>